<dbReference type="AlphaFoldDB" id="A0A854Q8C4"/>
<comment type="caution">
    <text evidence="1">The sequence shown here is derived from an EMBL/GenBank/DDBJ whole genome shotgun (WGS) entry which is preliminary data.</text>
</comment>
<proteinExistence type="predicted"/>
<name>A0A854Q8C4_CRYNE</name>
<protein>
    <submittedName>
        <fullName evidence="1">Uncharacterized protein</fullName>
    </submittedName>
</protein>
<reference evidence="1 2" key="1">
    <citation type="submission" date="2017-06" db="EMBL/GenBank/DDBJ databases">
        <title>Global population genomics of the pathogenic fungus Cryptococcus neoformans var. grubii.</title>
        <authorList>
            <person name="Cuomo C."/>
            <person name="Litvintseva A."/>
            <person name="Chen Y."/>
            <person name="Young S."/>
            <person name="Zeng Q."/>
            <person name="Chapman S."/>
            <person name="Gujja S."/>
            <person name="Saif S."/>
            <person name="Birren B."/>
        </authorList>
    </citation>
    <scope>NUCLEOTIDE SEQUENCE [LARGE SCALE GENOMIC DNA]</scope>
    <source>
        <strain evidence="1 2">Tu259-1</strain>
    </source>
</reference>
<evidence type="ECO:0000313" key="1">
    <source>
        <dbReference type="EMBL" id="OXG18491.1"/>
    </source>
</evidence>
<sequence length="50" mass="6001">MADQVIEEYMQPRELSEEELWMAWGKFGKLPADILYDLDDYSTPTHYRSM</sequence>
<dbReference type="Proteomes" id="UP000199727">
    <property type="component" value="Unassembled WGS sequence"/>
</dbReference>
<gene>
    <name evidence="1" type="ORF">C361_04616</name>
</gene>
<dbReference type="EMBL" id="AMKT01000056">
    <property type="protein sequence ID" value="OXG18491.1"/>
    <property type="molecule type" value="Genomic_DNA"/>
</dbReference>
<accession>A0A854Q8C4</accession>
<evidence type="ECO:0000313" key="2">
    <source>
        <dbReference type="Proteomes" id="UP000199727"/>
    </source>
</evidence>
<organism evidence="1 2">
    <name type="scientific">Cryptococcus neoformans Tu259-1</name>
    <dbReference type="NCBI Taxonomy" id="1230072"/>
    <lineage>
        <taxon>Eukaryota</taxon>
        <taxon>Fungi</taxon>
        <taxon>Dikarya</taxon>
        <taxon>Basidiomycota</taxon>
        <taxon>Agaricomycotina</taxon>
        <taxon>Tremellomycetes</taxon>
        <taxon>Tremellales</taxon>
        <taxon>Cryptococcaceae</taxon>
        <taxon>Cryptococcus</taxon>
        <taxon>Cryptococcus neoformans species complex</taxon>
    </lineage>
</organism>